<evidence type="ECO:0000256" key="1">
    <source>
        <dbReference type="ARBA" id="ARBA00004141"/>
    </source>
</evidence>
<name>A0ABQ6NC28_9STRA</name>
<dbReference type="EMBL" id="BRYB01006400">
    <property type="protein sequence ID" value="GMI56660.1"/>
    <property type="molecule type" value="Genomic_DNA"/>
</dbReference>
<feature type="transmembrane region" description="Helical" evidence="8">
    <location>
        <begin position="53"/>
        <end position="74"/>
    </location>
</feature>
<feature type="transmembrane region" description="Helical" evidence="8">
    <location>
        <begin position="20"/>
        <end position="41"/>
    </location>
</feature>
<keyword evidence="2 8" id="KW-0813">Transport</keyword>
<evidence type="ECO:0000256" key="3">
    <source>
        <dbReference type="ARBA" id="ARBA00022692"/>
    </source>
</evidence>
<evidence type="ECO:0000256" key="8">
    <source>
        <dbReference type="RuleBase" id="RU363111"/>
    </source>
</evidence>
<dbReference type="Proteomes" id="UP001165060">
    <property type="component" value="Unassembled WGS sequence"/>
</dbReference>
<evidence type="ECO:0000256" key="4">
    <source>
        <dbReference type="ARBA" id="ARBA00022927"/>
    </source>
</evidence>
<sequence length="122" mass="13774">MLSFANFAALVSGNPLPFVLMYSLGNLLALCSSMFLVGPARQWRQMTDKSRRYTSLVYVVCLVTTFVFVFVPGIDWGARLIVLLVCVICQFLAAVWYTLSYIPYGRATVLRYSKQCCCMEDV</sequence>
<keyword evidence="6 8" id="KW-0472">Membrane</keyword>
<dbReference type="InterPro" id="IPR011691">
    <property type="entry name" value="Vesicle_transpt_SFT2"/>
</dbReference>
<evidence type="ECO:0000256" key="2">
    <source>
        <dbReference type="ARBA" id="ARBA00022448"/>
    </source>
</evidence>
<evidence type="ECO:0000256" key="5">
    <source>
        <dbReference type="ARBA" id="ARBA00022989"/>
    </source>
</evidence>
<dbReference type="PANTHER" id="PTHR23137:SF6">
    <property type="entry name" value="VESICLE TRANSPORT PROTEIN"/>
    <property type="match status" value="1"/>
</dbReference>
<keyword evidence="10" id="KW-1185">Reference proteome</keyword>
<comment type="similarity">
    <text evidence="7 8">Belongs to the SFT2 family.</text>
</comment>
<proteinExistence type="inferred from homology"/>
<comment type="caution">
    <text evidence="9">The sequence shown here is derived from an EMBL/GenBank/DDBJ whole genome shotgun (WGS) entry which is preliminary data.</text>
</comment>
<organism evidence="9 10">
    <name type="scientific">Tetraparma gracilis</name>
    <dbReference type="NCBI Taxonomy" id="2962635"/>
    <lineage>
        <taxon>Eukaryota</taxon>
        <taxon>Sar</taxon>
        <taxon>Stramenopiles</taxon>
        <taxon>Ochrophyta</taxon>
        <taxon>Bolidophyceae</taxon>
        <taxon>Parmales</taxon>
        <taxon>Triparmaceae</taxon>
        <taxon>Tetraparma</taxon>
    </lineage>
</organism>
<feature type="transmembrane region" description="Helical" evidence="8">
    <location>
        <begin position="80"/>
        <end position="104"/>
    </location>
</feature>
<keyword evidence="5 8" id="KW-1133">Transmembrane helix</keyword>
<comment type="function">
    <text evidence="8">May be involved in fusion of retrograde transport vesicles derived from an endocytic compartment with the Golgi complex.</text>
</comment>
<comment type="caution">
    <text evidence="8">Lacks conserved residue(s) required for the propagation of feature annotation.</text>
</comment>
<keyword evidence="3 8" id="KW-0812">Transmembrane</keyword>
<reference evidence="9 10" key="1">
    <citation type="journal article" date="2023" name="Commun. Biol.">
        <title>Genome analysis of Parmales, the sister group of diatoms, reveals the evolutionary specialization of diatoms from phago-mixotrophs to photoautotrophs.</title>
        <authorList>
            <person name="Ban H."/>
            <person name="Sato S."/>
            <person name="Yoshikawa S."/>
            <person name="Yamada K."/>
            <person name="Nakamura Y."/>
            <person name="Ichinomiya M."/>
            <person name="Sato N."/>
            <person name="Blanc-Mathieu R."/>
            <person name="Endo H."/>
            <person name="Kuwata A."/>
            <person name="Ogata H."/>
        </authorList>
    </citation>
    <scope>NUCLEOTIDE SEQUENCE [LARGE SCALE GENOMIC DNA]</scope>
</reference>
<keyword evidence="4 8" id="KW-0653">Protein transport</keyword>
<comment type="subcellular location">
    <subcellularLocation>
        <location evidence="1 8">Membrane</location>
        <topology evidence="1 8">Multi-pass membrane protein</topology>
    </subcellularLocation>
</comment>
<dbReference type="InterPro" id="IPR007305">
    <property type="entry name" value="Vesicle_transpt_Got1/SFT2"/>
</dbReference>
<dbReference type="PANTHER" id="PTHR23137">
    <property type="entry name" value="VESICLE TRANSPORT PROTEIN-RELATED"/>
    <property type="match status" value="1"/>
</dbReference>
<dbReference type="Pfam" id="PF04178">
    <property type="entry name" value="Got1"/>
    <property type="match status" value="1"/>
</dbReference>
<protein>
    <recommendedName>
        <fullName evidence="8">Vesicle transport protein</fullName>
    </recommendedName>
</protein>
<evidence type="ECO:0000313" key="10">
    <source>
        <dbReference type="Proteomes" id="UP001165060"/>
    </source>
</evidence>
<evidence type="ECO:0000313" key="9">
    <source>
        <dbReference type="EMBL" id="GMI56660.1"/>
    </source>
</evidence>
<evidence type="ECO:0000256" key="6">
    <source>
        <dbReference type="ARBA" id="ARBA00023136"/>
    </source>
</evidence>
<gene>
    <name evidence="9" type="ORF">TeGR_g15003</name>
</gene>
<evidence type="ECO:0000256" key="7">
    <source>
        <dbReference type="ARBA" id="ARBA00025800"/>
    </source>
</evidence>
<accession>A0ABQ6NC28</accession>